<dbReference type="Pfam" id="PF04055">
    <property type="entry name" value="Radical_SAM"/>
    <property type="match status" value="1"/>
</dbReference>
<organism evidence="8 9">
    <name type="scientific">Pararhodospirillum photometricum DSM 122</name>
    <dbReference type="NCBI Taxonomy" id="1150469"/>
    <lineage>
        <taxon>Bacteria</taxon>
        <taxon>Pseudomonadati</taxon>
        <taxon>Pseudomonadota</taxon>
        <taxon>Alphaproteobacteria</taxon>
        <taxon>Rhodospirillales</taxon>
        <taxon>Rhodospirillaceae</taxon>
        <taxon>Pararhodospirillum</taxon>
    </lineage>
</organism>
<dbReference type="InterPro" id="IPR012840">
    <property type="entry name" value="NrdG2"/>
</dbReference>
<keyword evidence="9" id="KW-1185">Reference proteome</keyword>
<dbReference type="PROSITE" id="PS51918">
    <property type="entry name" value="RADICAL_SAM"/>
    <property type="match status" value="1"/>
</dbReference>
<name>H6SPS4_PARPM</name>
<dbReference type="InterPro" id="IPR007197">
    <property type="entry name" value="rSAM"/>
</dbReference>
<dbReference type="PATRIC" id="fig|1150469.3.peg.665"/>
<evidence type="ECO:0000259" key="7">
    <source>
        <dbReference type="PROSITE" id="PS51918"/>
    </source>
</evidence>
<evidence type="ECO:0000256" key="1">
    <source>
        <dbReference type="ARBA" id="ARBA00001966"/>
    </source>
</evidence>
<dbReference type="Gene3D" id="3.20.20.70">
    <property type="entry name" value="Aldolase class I"/>
    <property type="match status" value="1"/>
</dbReference>
<dbReference type="InterPro" id="IPR034457">
    <property type="entry name" value="Organic_radical-activating"/>
</dbReference>
<dbReference type="AlphaFoldDB" id="H6SPS4"/>
<evidence type="ECO:0000256" key="4">
    <source>
        <dbReference type="ARBA" id="ARBA00022723"/>
    </source>
</evidence>
<dbReference type="NCBIfam" id="TIGR02495">
    <property type="entry name" value="NrdG2"/>
    <property type="match status" value="1"/>
</dbReference>
<dbReference type="SFLD" id="SFLDS00029">
    <property type="entry name" value="Radical_SAM"/>
    <property type="match status" value="1"/>
</dbReference>
<keyword evidence="6" id="KW-0411">Iron-sulfur</keyword>
<dbReference type="GO" id="GO:0003824">
    <property type="term" value="F:catalytic activity"/>
    <property type="evidence" value="ECO:0007669"/>
    <property type="project" value="InterPro"/>
</dbReference>
<evidence type="ECO:0000313" key="8">
    <source>
        <dbReference type="EMBL" id="CCG07194.1"/>
    </source>
</evidence>
<dbReference type="InterPro" id="IPR058240">
    <property type="entry name" value="rSAM_sf"/>
</dbReference>
<dbReference type="HOGENOM" id="CLU_078147_1_0_5"/>
<dbReference type="STRING" id="1150469.RSPPHO_00568"/>
<sequence>MARKVNSWSAFASTKRGCGLTELRVGGLARLSTCDWPGQLVATVFCQGCGWRCAYCHNPHLLPAQSDTLVPWAEVQAFLARRRGVLDGVVFSGGEPLGQTGLPDAVAEVRDAGFLIGLHTAGPLPQRLAEVLPGLSWVGFDVKVPFDRYDTLTGVPGSGEAARESLRMVRDSGVAFETRTTVDPACVDAESLAAIDADLAALGLPPSRRQAYRPPPGPR</sequence>
<dbReference type="PANTHER" id="PTHR30352:SF13">
    <property type="entry name" value="GLYCYL-RADICAL ENZYME ACTIVATING ENZYME YJJW-RELATED"/>
    <property type="match status" value="1"/>
</dbReference>
<feature type="domain" description="Radical SAM core" evidence="7">
    <location>
        <begin position="36"/>
        <end position="219"/>
    </location>
</feature>
<dbReference type="CDD" id="cd01335">
    <property type="entry name" value="Radical_SAM"/>
    <property type="match status" value="1"/>
</dbReference>
<dbReference type="PANTHER" id="PTHR30352">
    <property type="entry name" value="PYRUVATE FORMATE-LYASE-ACTIVATING ENZYME"/>
    <property type="match status" value="1"/>
</dbReference>
<evidence type="ECO:0000256" key="3">
    <source>
        <dbReference type="ARBA" id="ARBA00022691"/>
    </source>
</evidence>
<gene>
    <name evidence="8" type="ORF">RSPPHO_00568</name>
</gene>
<accession>H6SPS4</accession>
<dbReference type="SFLD" id="SFLDG01094">
    <property type="entry name" value="Uncharacterised_Radical_SAM_Su"/>
    <property type="match status" value="1"/>
</dbReference>
<dbReference type="GO" id="GO:0046872">
    <property type="term" value="F:metal ion binding"/>
    <property type="evidence" value="ECO:0007669"/>
    <property type="project" value="UniProtKB-KW"/>
</dbReference>
<evidence type="ECO:0000256" key="2">
    <source>
        <dbReference type="ARBA" id="ARBA00022485"/>
    </source>
</evidence>
<keyword evidence="3" id="KW-0949">S-adenosyl-L-methionine</keyword>
<evidence type="ECO:0000256" key="5">
    <source>
        <dbReference type="ARBA" id="ARBA00023004"/>
    </source>
</evidence>
<dbReference type="Proteomes" id="UP000033220">
    <property type="component" value="Chromosome DSM 122"/>
</dbReference>
<dbReference type="GO" id="GO:0051539">
    <property type="term" value="F:4 iron, 4 sulfur cluster binding"/>
    <property type="evidence" value="ECO:0007669"/>
    <property type="project" value="UniProtKB-KW"/>
</dbReference>
<dbReference type="InterPro" id="IPR013785">
    <property type="entry name" value="Aldolase_TIM"/>
</dbReference>
<evidence type="ECO:0000313" key="9">
    <source>
        <dbReference type="Proteomes" id="UP000033220"/>
    </source>
</evidence>
<reference evidence="8 9" key="1">
    <citation type="submission" date="2012-02" db="EMBL/GenBank/DDBJ databases">
        <title>Shotgun genome sequence of Phaeospirillum photometricum DSM 122.</title>
        <authorList>
            <person name="Duquesne K."/>
            <person name="Sturgis J."/>
        </authorList>
    </citation>
    <scope>NUCLEOTIDE SEQUENCE [LARGE SCALE GENOMIC DNA]</scope>
    <source>
        <strain evidence="9">DSM122</strain>
    </source>
</reference>
<comment type="cofactor">
    <cofactor evidence="1">
        <name>[4Fe-4S] cluster</name>
        <dbReference type="ChEBI" id="CHEBI:49883"/>
    </cofactor>
</comment>
<keyword evidence="2" id="KW-0004">4Fe-4S</keyword>
<protein>
    <submittedName>
        <fullName evidence="8">Anaerobic ribonucleoside-triphosphate reductase activating protein</fullName>
    </submittedName>
</protein>
<keyword evidence="5" id="KW-0408">Iron</keyword>
<proteinExistence type="predicted"/>
<dbReference type="SUPFAM" id="SSF102114">
    <property type="entry name" value="Radical SAM enzymes"/>
    <property type="match status" value="1"/>
</dbReference>
<dbReference type="KEGG" id="rpm:RSPPHO_00568"/>
<dbReference type="eggNOG" id="COG1180">
    <property type="taxonomic scope" value="Bacteria"/>
</dbReference>
<dbReference type="EMBL" id="HE663493">
    <property type="protein sequence ID" value="CCG07194.1"/>
    <property type="molecule type" value="Genomic_DNA"/>
</dbReference>
<evidence type="ECO:0000256" key="6">
    <source>
        <dbReference type="ARBA" id="ARBA00023014"/>
    </source>
</evidence>
<keyword evidence="4" id="KW-0479">Metal-binding</keyword>